<keyword evidence="1" id="KW-0808">Transferase</keyword>
<evidence type="ECO:0000313" key="4">
    <source>
        <dbReference type="EMBL" id="KAI9634175.1"/>
    </source>
</evidence>
<gene>
    <name evidence="4" type="ORF">MKK02DRAFT_38847</name>
</gene>
<keyword evidence="3" id="KW-0812">Transmembrane</keyword>
<accession>A0AA38H581</accession>
<dbReference type="GeneID" id="77729521"/>
<feature type="transmembrane region" description="Helical" evidence="3">
    <location>
        <begin position="321"/>
        <end position="339"/>
    </location>
</feature>
<dbReference type="EMBL" id="JAKWFO010000008">
    <property type="protein sequence ID" value="KAI9634175.1"/>
    <property type="molecule type" value="Genomic_DNA"/>
</dbReference>
<keyword evidence="3" id="KW-1133">Transmembrane helix</keyword>
<feature type="transmembrane region" description="Helical" evidence="3">
    <location>
        <begin position="424"/>
        <end position="444"/>
    </location>
</feature>
<sequence length="447" mass="48455">MYDPQQLSLAGKASALFALGRIPLASEVPLWTMFGCIVSHKTFPTSESFDYIAMLQCMLVTWGTNISINYGNEYFDWQMDRPGQVAAIKREVEKRKALSGGGGSGEKAREGVSGHALSHSQEGLTDTDKLSTKRELNEKIMGNTTRIIHDGTFPPWVSLVLSGFVQLLIIAMILYSRNLDPLLNPSSTSTRTTPFKGFALWVGTISTFLSQEYVGPPLRLHYNSLGEIVSALFLSPVSVIWGLSGYYTATHPSSRLITAADVLFAPTIGQFGLDKTLWIMLGAMYCFEQARVLIMHIHDIDADILGGKITLVVRLGYLNAARLYVGLNVVGVMLWGSLIRRLVQGKGAMLGDVGMWGMKAASRGSYEAVGKGWAIGVGIVLAYSIPIIVLTITSLFSNIPNRPKSTAPALGVIPIVPHMELVKLVSLQLLISPLVLSTAVVLAGKAQ</sequence>
<keyword evidence="3" id="KW-0472">Membrane</keyword>
<dbReference type="InterPro" id="IPR026046">
    <property type="entry name" value="UBIAD1"/>
</dbReference>
<dbReference type="GO" id="GO:0042371">
    <property type="term" value="P:vitamin K biosynthetic process"/>
    <property type="evidence" value="ECO:0007669"/>
    <property type="project" value="TreeGrafter"/>
</dbReference>
<feature type="transmembrane region" description="Helical" evidence="3">
    <location>
        <begin position="156"/>
        <end position="175"/>
    </location>
</feature>
<evidence type="ECO:0000256" key="1">
    <source>
        <dbReference type="ARBA" id="ARBA00022679"/>
    </source>
</evidence>
<name>A0AA38H581_9TREE</name>
<evidence type="ECO:0000256" key="2">
    <source>
        <dbReference type="SAM" id="MobiDB-lite"/>
    </source>
</evidence>
<reference evidence="4" key="1">
    <citation type="journal article" date="2022" name="G3 (Bethesda)">
        <title>High quality genome of the basidiomycete yeast Dioszegia hungarica PDD-24b-2 isolated from cloud water.</title>
        <authorList>
            <person name="Jarrige D."/>
            <person name="Haridas S."/>
            <person name="Bleykasten-Grosshans C."/>
            <person name="Joly M."/>
            <person name="Nadalig T."/>
            <person name="Sancelme M."/>
            <person name="Vuilleumier S."/>
            <person name="Grigoriev I.V."/>
            <person name="Amato P."/>
            <person name="Bringel F."/>
        </authorList>
    </citation>
    <scope>NUCLEOTIDE SEQUENCE</scope>
    <source>
        <strain evidence="4">PDD-24b-2</strain>
    </source>
</reference>
<dbReference type="Proteomes" id="UP001164286">
    <property type="component" value="Unassembled WGS sequence"/>
</dbReference>
<organism evidence="4 5">
    <name type="scientific">Dioszegia hungarica</name>
    <dbReference type="NCBI Taxonomy" id="4972"/>
    <lineage>
        <taxon>Eukaryota</taxon>
        <taxon>Fungi</taxon>
        <taxon>Dikarya</taxon>
        <taxon>Basidiomycota</taxon>
        <taxon>Agaricomycotina</taxon>
        <taxon>Tremellomycetes</taxon>
        <taxon>Tremellales</taxon>
        <taxon>Bulleribasidiaceae</taxon>
        <taxon>Dioszegia</taxon>
    </lineage>
</organism>
<evidence type="ECO:0000256" key="3">
    <source>
        <dbReference type="SAM" id="Phobius"/>
    </source>
</evidence>
<comment type="caution">
    <text evidence="4">The sequence shown here is derived from an EMBL/GenBank/DDBJ whole genome shotgun (WGS) entry which is preliminary data.</text>
</comment>
<feature type="transmembrane region" description="Helical" evidence="3">
    <location>
        <begin position="373"/>
        <end position="396"/>
    </location>
</feature>
<keyword evidence="5" id="KW-1185">Reference proteome</keyword>
<proteinExistence type="predicted"/>
<dbReference type="GO" id="GO:0009234">
    <property type="term" value="P:menaquinone biosynthetic process"/>
    <property type="evidence" value="ECO:0007669"/>
    <property type="project" value="TreeGrafter"/>
</dbReference>
<dbReference type="GO" id="GO:0004659">
    <property type="term" value="F:prenyltransferase activity"/>
    <property type="evidence" value="ECO:0007669"/>
    <property type="project" value="InterPro"/>
</dbReference>
<feature type="transmembrane region" description="Helical" evidence="3">
    <location>
        <begin position="226"/>
        <end position="247"/>
    </location>
</feature>
<dbReference type="PANTHER" id="PTHR13929">
    <property type="entry name" value="1,4-DIHYDROXY-2-NAPHTHOATE OCTAPRENYLTRANSFERASE"/>
    <property type="match status" value="1"/>
</dbReference>
<dbReference type="PANTHER" id="PTHR13929:SF0">
    <property type="entry name" value="UBIA PRENYLTRANSFERASE DOMAIN-CONTAINING PROTEIN 1"/>
    <property type="match status" value="1"/>
</dbReference>
<protein>
    <submittedName>
        <fullName evidence="4">Uncharacterized protein</fullName>
    </submittedName>
</protein>
<dbReference type="RefSeq" id="XP_052943952.1">
    <property type="nucleotide sequence ID" value="XM_053090316.1"/>
</dbReference>
<evidence type="ECO:0000313" key="5">
    <source>
        <dbReference type="Proteomes" id="UP001164286"/>
    </source>
</evidence>
<dbReference type="CDD" id="cd13962">
    <property type="entry name" value="PT_UbiA_UBIAD1"/>
    <property type="match status" value="1"/>
</dbReference>
<dbReference type="AlphaFoldDB" id="A0AA38H581"/>
<feature type="region of interest" description="Disordered" evidence="2">
    <location>
        <begin position="96"/>
        <end position="129"/>
    </location>
</feature>